<keyword evidence="2" id="KW-1185">Reference proteome</keyword>
<dbReference type="AlphaFoldDB" id="A0A975BS21"/>
<proteinExistence type="predicted"/>
<dbReference type="InterPro" id="IPR009057">
    <property type="entry name" value="Homeodomain-like_sf"/>
</dbReference>
<accession>A0A975BS21</accession>
<dbReference type="Proteomes" id="UP000663722">
    <property type="component" value="Chromosome"/>
</dbReference>
<dbReference type="KEGG" id="dmm:dnm_066920"/>
<dbReference type="Pfam" id="PF04255">
    <property type="entry name" value="DUF433"/>
    <property type="match status" value="1"/>
</dbReference>
<dbReference type="InterPro" id="IPR007367">
    <property type="entry name" value="DUF433"/>
</dbReference>
<dbReference type="Gene3D" id="1.10.10.10">
    <property type="entry name" value="Winged helix-like DNA-binding domain superfamily/Winged helix DNA-binding domain"/>
    <property type="match status" value="1"/>
</dbReference>
<evidence type="ECO:0008006" key="3">
    <source>
        <dbReference type="Google" id="ProtNLM"/>
    </source>
</evidence>
<sequence>MGKSIYRPTIVRTERGLTIGGTRLTLYMIMEFLKTGYSWDEIQDEFRLTFRQTDEIREFLETHREEAEKEYEQVTALAESNRRYWEERNRERFRQIAEKQPEPERLELWRKLQEWKKRLAQQELQY</sequence>
<dbReference type="SUPFAM" id="SSF46689">
    <property type="entry name" value="Homeodomain-like"/>
    <property type="match status" value="1"/>
</dbReference>
<dbReference type="RefSeq" id="WP_207678740.1">
    <property type="nucleotide sequence ID" value="NZ_CP061800.1"/>
</dbReference>
<organism evidence="1 2">
    <name type="scientific">Desulfonema magnum</name>
    <dbReference type="NCBI Taxonomy" id="45655"/>
    <lineage>
        <taxon>Bacteria</taxon>
        <taxon>Pseudomonadati</taxon>
        <taxon>Thermodesulfobacteriota</taxon>
        <taxon>Desulfobacteria</taxon>
        <taxon>Desulfobacterales</taxon>
        <taxon>Desulfococcaceae</taxon>
        <taxon>Desulfonema</taxon>
    </lineage>
</organism>
<evidence type="ECO:0000313" key="1">
    <source>
        <dbReference type="EMBL" id="QTA90631.1"/>
    </source>
</evidence>
<gene>
    <name evidence="1" type="ORF">dnm_066920</name>
</gene>
<dbReference type="EMBL" id="CP061800">
    <property type="protein sequence ID" value="QTA90631.1"/>
    <property type="molecule type" value="Genomic_DNA"/>
</dbReference>
<evidence type="ECO:0000313" key="2">
    <source>
        <dbReference type="Proteomes" id="UP000663722"/>
    </source>
</evidence>
<name>A0A975BS21_9BACT</name>
<dbReference type="InterPro" id="IPR036388">
    <property type="entry name" value="WH-like_DNA-bd_sf"/>
</dbReference>
<reference evidence="1" key="1">
    <citation type="journal article" date="2021" name="Microb. Physiol.">
        <title>Proteogenomic Insights into the Physiology of Marine, Sulfate-Reducing, Filamentous Desulfonema limicola and Desulfonema magnum.</title>
        <authorList>
            <person name="Schnaars V."/>
            <person name="Wohlbrand L."/>
            <person name="Scheve S."/>
            <person name="Hinrichs C."/>
            <person name="Reinhardt R."/>
            <person name="Rabus R."/>
        </authorList>
    </citation>
    <scope>NUCLEOTIDE SEQUENCE</scope>
    <source>
        <strain evidence="1">4be13</strain>
    </source>
</reference>
<protein>
    <recommendedName>
        <fullName evidence="3">DUF433 domain-containing protein</fullName>
    </recommendedName>
</protein>